<evidence type="ECO:0000256" key="3">
    <source>
        <dbReference type="SAM" id="Coils"/>
    </source>
</evidence>
<accession>A0A348WM28</accession>
<dbReference type="GO" id="GO:0009523">
    <property type="term" value="C:photosystem II"/>
    <property type="evidence" value="ECO:0007669"/>
    <property type="project" value="UniProtKB-KW"/>
</dbReference>
<proteinExistence type="predicted"/>
<dbReference type="STRING" id="314276.OS145_00375"/>
<dbReference type="AlphaFoldDB" id="A0A348WM28"/>
<reference evidence="6 7" key="1">
    <citation type="journal article" date="2018" name="Nat. Biotechnol.">
        <title>A standardized bacterial taxonomy based on genome phylogeny substantially revises the tree of life.</title>
        <authorList>
            <person name="Parks D.H."/>
            <person name="Chuvochina M."/>
            <person name="Waite D.W."/>
            <person name="Rinke C."/>
            <person name="Skarshewski A."/>
            <person name="Chaumeil P.A."/>
            <person name="Hugenholtz P."/>
        </authorList>
    </citation>
    <scope>NUCLEOTIDE SEQUENCE [LARGE SCALE GENOMIC DNA]</scope>
    <source>
        <strain evidence="6">UBA9360</strain>
    </source>
</reference>
<dbReference type="EMBL" id="DMUP01000045">
    <property type="protein sequence ID" value="HAR55590.1"/>
    <property type="molecule type" value="Genomic_DNA"/>
</dbReference>
<feature type="signal peptide" evidence="4">
    <location>
        <begin position="1"/>
        <end position="22"/>
    </location>
</feature>
<feature type="chain" id="PRO_5016634974" description="Photosynthesis system II assembly factor Ycf48/Hcf136-like domain-containing protein" evidence="4">
    <location>
        <begin position="23"/>
        <end position="390"/>
    </location>
</feature>
<evidence type="ECO:0000313" key="7">
    <source>
        <dbReference type="Proteomes" id="UP000262878"/>
    </source>
</evidence>
<dbReference type="InterPro" id="IPR028203">
    <property type="entry name" value="PSII_CF48-like_dom"/>
</dbReference>
<organism evidence="6 7">
    <name type="scientific">Idiomarina baltica</name>
    <dbReference type="NCBI Taxonomy" id="190892"/>
    <lineage>
        <taxon>Bacteria</taxon>
        <taxon>Pseudomonadati</taxon>
        <taxon>Pseudomonadota</taxon>
        <taxon>Gammaproteobacteria</taxon>
        <taxon>Alteromonadales</taxon>
        <taxon>Idiomarinaceae</taxon>
        <taxon>Idiomarina</taxon>
    </lineage>
</organism>
<evidence type="ECO:0000256" key="1">
    <source>
        <dbReference type="ARBA" id="ARBA00022531"/>
    </source>
</evidence>
<feature type="coiled-coil region" evidence="3">
    <location>
        <begin position="130"/>
        <end position="157"/>
    </location>
</feature>
<dbReference type="PANTHER" id="PTHR47199">
    <property type="entry name" value="PHOTOSYSTEM II STABILITY/ASSEMBLY FACTOR HCF136, CHLOROPLASTIC"/>
    <property type="match status" value="1"/>
</dbReference>
<dbReference type="Pfam" id="PF14870">
    <property type="entry name" value="PSII_BNR"/>
    <property type="match status" value="2"/>
</dbReference>
<evidence type="ECO:0000256" key="4">
    <source>
        <dbReference type="SAM" id="SignalP"/>
    </source>
</evidence>
<dbReference type="PANTHER" id="PTHR47199:SF2">
    <property type="entry name" value="PHOTOSYSTEM II STABILITY_ASSEMBLY FACTOR HCF136, CHLOROPLASTIC"/>
    <property type="match status" value="1"/>
</dbReference>
<feature type="domain" description="Photosynthesis system II assembly factor Ycf48/Hcf136-like" evidence="5">
    <location>
        <begin position="187"/>
        <end position="265"/>
    </location>
</feature>
<protein>
    <recommendedName>
        <fullName evidence="5">Photosynthesis system II assembly factor Ycf48/Hcf136-like domain-containing protein</fullName>
    </recommendedName>
</protein>
<dbReference type="Proteomes" id="UP000262878">
    <property type="component" value="Unassembled WGS sequence"/>
</dbReference>
<name>A0A348WM28_9GAMM</name>
<sequence length="390" mass="42047">MRLSPTHIGLLLSGVLSTFAFAQETDVSSQQEFDVIYAPAMQASSKLIIKNPLIATAKLSNRLVAVGSHGNIITRDLNSNTWKQANVPTSVLLTSVDFESDSIGYAAGHHGVILKTTDGGNTWQRIFDGFDLLDLEVAFYQQRIAELEQKIAADGDESGDLQWALDDARFYLENAQRAKQETGPSKPILDIKTLANGDVLAVGAYNTLLVSQDKGANWQLISGRLDNPNGFHLNAIATQGNNVFIAGEAGTAYASQDGGASWSSVAPPYDGSLFGAHFDNQGRLWTYGLRGNIFVSDDLGERYTAIDSPADANLMSGYADTKGTQWIVGNSGVILEITPSLDVTEHTHPSSAVFGDMVEFNGEKVLTSRSGIYYWPAKTTQSDTAEKGLE</sequence>
<keyword evidence="3" id="KW-0175">Coiled coil</keyword>
<dbReference type="InterPro" id="IPR015943">
    <property type="entry name" value="WD40/YVTN_repeat-like_dom_sf"/>
</dbReference>
<evidence type="ECO:0000313" key="6">
    <source>
        <dbReference type="EMBL" id="HAR55590.1"/>
    </source>
</evidence>
<dbReference type="GO" id="GO:0015979">
    <property type="term" value="P:photosynthesis"/>
    <property type="evidence" value="ECO:0007669"/>
    <property type="project" value="UniProtKB-KW"/>
</dbReference>
<gene>
    <name evidence="6" type="ORF">DCR58_02255</name>
</gene>
<keyword evidence="2" id="KW-0604">Photosystem II</keyword>
<evidence type="ECO:0000259" key="5">
    <source>
        <dbReference type="Pfam" id="PF14870"/>
    </source>
</evidence>
<keyword evidence="1" id="KW-0602">Photosynthesis</keyword>
<keyword evidence="4" id="KW-0732">Signal</keyword>
<dbReference type="Gene3D" id="2.130.10.10">
    <property type="entry name" value="YVTN repeat-like/Quinoprotein amine dehydrogenase"/>
    <property type="match status" value="2"/>
</dbReference>
<evidence type="ECO:0000256" key="2">
    <source>
        <dbReference type="ARBA" id="ARBA00023276"/>
    </source>
</evidence>
<dbReference type="SUPFAM" id="SSF110296">
    <property type="entry name" value="Oligoxyloglucan reducing end-specific cellobiohydrolase"/>
    <property type="match status" value="1"/>
</dbReference>
<feature type="domain" description="Photosynthesis system II assembly factor Ycf48/Hcf136-like" evidence="5">
    <location>
        <begin position="77"/>
        <end position="125"/>
    </location>
</feature>
<comment type="caution">
    <text evidence="6">The sequence shown here is derived from an EMBL/GenBank/DDBJ whole genome shotgun (WGS) entry which is preliminary data.</text>
</comment>